<organism evidence="1 2">
    <name type="scientific">Halocaridina rubra</name>
    <name type="common">Hawaiian red shrimp</name>
    <dbReference type="NCBI Taxonomy" id="373956"/>
    <lineage>
        <taxon>Eukaryota</taxon>
        <taxon>Metazoa</taxon>
        <taxon>Ecdysozoa</taxon>
        <taxon>Arthropoda</taxon>
        <taxon>Crustacea</taxon>
        <taxon>Multicrustacea</taxon>
        <taxon>Malacostraca</taxon>
        <taxon>Eumalacostraca</taxon>
        <taxon>Eucarida</taxon>
        <taxon>Decapoda</taxon>
        <taxon>Pleocyemata</taxon>
        <taxon>Caridea</taxon>
        <taxon>Atyoidea</taxon>
        <taxon>Atyidae</taxon>
        <taxon>Halocaridina</taxon>
    </lineage>
</organism>
<name>A0AAN9A0B0_HALRR</name>
<evidence type="ECO:0000313" key="2">
    <source>
        <dbReference type="Proteomes" id="UP001381693"/>
    </source>
</evidence>
<dbReference type="Proteomes" id="UP001381693">
    <property type="component" value="Unassembled WGS sequence"/>
</dbReference>
<feature type="non-terminal residue" evidence="1">
    <location>
        <position position="56"/>
    </location>
</feature>
<keyword evidence="2" id="KW-1185">Reference proteome</keyword>
<protein>
    <submittedName>
        <fullName evidence="1">Uncharacterized protein</fullName>
    </submittedName>
</protein>
<dbReference type="AlphaFoldDB" id="A0AAN9A0B0"/>
<sequence length="56" mass="6303">MRKSVGLTLDNNLSVVPYTLGMPSYGNQEATLVLFFYDSSYQQRAIDFIALLKAEI</sequence>
<accession>A0AAN9A0B0</accession>
<gene>
    <name evidence="1" type="ORF">SK128_024940</name>
</gene>
<dbReference type="EMBL" id="JAXCGZ010015423">
    <property type="protein sequence ID" value="KAK7070328.1"/>
    <property type="molecule type" value="Genomic_DNA"/>
</dbReference>
<comment type="caution">
    <text evidence="1">The sequence shown here is derived from an EMBL/GenBank/DDBJ whole genome shotgun (WGS) entry which is preliminary data.</text>
</comment>
<evidence type="ECO:0000313" key="1">
    <source>
        <dbReference type="EMBL" id="KAK7070328.1"/>
    </source>
</evidence>
<proteinExistence type="predicted"/>
<reference evidence="1 2" key="1">
    <citation type="submission" date="2023-11" db="EMBL/GenBank/DDBJ databases">
        <title>Halocaridina rubra genome assembly.</title>
        <authorList>
            <person name="Smith C."/>
        </authorList>
    </citation>
    <scope>NUCLEOTIDE SEQUENCE [LARGE SCALE GENOMIC DNA]</scope>
    <source>
        <strain evidence="1">EP-1</strain>
        <tissue evidence="1">Whole</tissue>
    </source>
</reference>